<feature type="non-terminal residue" evidence="1">
    <location>
        <position position="1"/>
    </location>
</feature>
<dbReference type="Gene3D" id="3.30.420.10">
    <property type="entry name" value="Ribonuclease H-like superfamily/Ribonuclease H"/>
    <property type="match status" value="1"/>
</dbReference>
<dbReference type="CDD" id="cd09276">
    <property type="entry name" value="Rnase_HI_RT_non_LTR"/>
    <property type="match status" value="1"/>
</dbReference>
<reference evidence="1 2" key="1">
    <citation type="journal article" date="2012" name="Science">
        <title>The Paleozoic origin of enzymatic lignin decomposition reconstructed from 31 fungal genomes.</title>
        <authorList>
            <person name="Floudas D."/>
            <person name="Binder M."/>
            <person name="Riley R."/>
            <person name="Barry K."/>
            <person name="Blanchette R.A."/>
            <person name="Henrissat B."/>
            <person name="Martinez A.T."/>
            <person name="Otillar R."/>
            <person name="Spatafora J.W."/>
            <person name="Yadav J.S."/>
            <person name="Aerts A."/>
            <person name="Benoit I."/>
            <person name="Boyd A."/>
            <person name="Carlson A."/>
            <person name="Copeland A."/>
            <person name="Coutinho P.M."/>
            <person name="de Vries R.P."/>
            <person name="Ferreira P."/>
            <person name="Findley K."/>
            <person name="Foster B."/>
            <person name="Gaskell J."/>
            <person name="Glotzer D."/>
            <person name="Gorecki P."/>
            <person name="Heitman J."/>
            <person name="Hesse C."/>
            <person name="Hori C."/>
            <person name="Igarashi K."/>
            <person name="Jurgens J.A."/>
            <person name="Kallen N."/>
            <person name="Kersten P."/>
            <person name="Kohler A."/>
            <person name="Kuees U."/>
            <person name="Kumar T.K.A."/>
            <person name="Kuo A."/>
            <person name="LaButti K."/>
            <person name="Larrondo L.F."/>
            <person name="Lindquist E."/>
            <person name="Ling A."/>
            <person name="Lombard V."/>
            <person name="Lucas S."/>
            <person name="Lundell T."/>
            <person name="Martin R."/>
            <person name="McLaughlin D.J."/>
            <person name="Morgenstern I."/>
            <person name="Morin E."/>
            <person name="Murat C."/>
            <person name="Nagy L.G."/>
            <person name="Nolan M."/>
            <person name="Ohm R.A."/>
            <person name="Patyshakuliyeva A."/>
            <person name="Rokas A."/>
            <person name="Ruiz-Duenas F.J."/>
            <person name="Sabat G."/>
            <person name="Salamov A."/>
            <person name="Samejima M."/>
            <person name="Schmutz J."/>
            <person name="Slot J.C."/>
            <person name="St John F."/>
            <person name="Stenlid J."/>
            <person name="Sun H."/>
            <person name="Sun S."/>
            <person name="Syed K."/>
            <person name="Tsang A."/>
            <person name="Wiebenga A."/>
            <person name="Young D."/>
            <person name="Pisabarro A."/>
            <person name="Eastwood D.C."/>
            <person name="Martin F."/>
            <person name="Cullen D."/>
            <person name="Grigoriev I.V."/>
            <person name="Hibbett D.S."/>
        </authorList>
    </citation>
    <scope>NUCLEOTIDE SEQUENCE [LARGE SCALE GENOMIC DNA]</scope>
    <source>
        <strain evidence="1 2">MD-104</strain>
    </source>
</reference>
<protein>
    <submittedName>
        <fullName evidence="1">Uncharacterized protein</fullName>
    </submittedName>
</protein>
<accession>A0A2H3K2T5</accession>
<dbReference type="AlphaFoldDB" id="A0A2H3K2T5"/>
<dbReference type="STRING" id="742152.A0A2H3K2T5"/>
<dbReference type="OMA" id="PKHPSGQ"/>
<dbReference type="Proteomes" id="UP000218811">
    <property type="component" value="Unassembled WGS sequence"/>
</dbReference>
<keyword evidence="2" id="KW-1185">Reference proteome</keyword>
<gene>
    <name evidence="1" type="ORF">WOLCODRAFT_35522</name>
</gene>
<name>A0A2H3K2T5_WOLCO</name>
<proteinExistence type="predicted"/>
<feature type="non-terminal residue" evidence="1">
    <location>
        <position position="238"/>
    </location>
</feature>
<dbReference type="EMBL" id="KB468146">
    <property type="protein sequence ID" value="PCH43364.1"/>
    <property type="molecule type" value="Genomic_DNA"/>
</dbReference>
<evidence type="ECO:0000313" key="2">
    <source>
        <dbReference type="Proteomes" id="UP000218811"/>
    </source>
</evidence>
<organism evidence="1 2">
    <name type="scientific">Wolfiporia cocos (strain MD-104)</name>
    <name type="common">Brown rot fungus</name>
    <dbReference type="NCBI Taxonomy" id="742152"/>
    <lineage>
        <taxon>Eukaryota</taxon>
        <taxon>Fungi</taxon>
        <taxon>Dikarya</taxon>
        <taxon>Basidiomycota</taxon>
        <taxon>Agaricomycotina</taxon>
        <taxon>Agaricomycetes</taxon>
        <taxon>Polyporales</taxon>
        <taxon>Phaeolaceae</taxon>
        <taxon>Wolfiporia</taxon>
    </lineage>
</organism>
<dbReference type="InterPro" id="IPR036397">
    <property type="entry name" value="RNaseH_sf"/>
</dbReference>
<dbReference type="InterPro" id="IPR012337">
    <property type="entry name" value="RNaseH-like_sf"/>
</dbReference>
<dbReference type="GO" id="GO:0003676">
    <property type="term" value="F:nucleic acid binding"/>
    <property type="evidence" value="ECO:0007669"/>
    <property type="project" value="InterPro"/>
</dbReference>
<dbReference type="OrthoDB" id="3230070at2759"/>
<sequence>NLLARHTAIRTVYFLVDNQAALRAAPDTTDHPGQTLSILFRKHLDTALQSHPGLSVHLQWCPSHSGIPGNEHRDTLAKQVVSHRSIVPPSLSWLQEHNCARALQRWKMEWAGHPHTNAAGIALADPPSLHLSSFHRTYTGPRHVHSRIVQLCLGHGHFGDYYHHFVPSESSRCLCDEVTLQTREHVLVDCPRHADACHHLHAASRSLNVCTLLSTPKGLNAIALFLKSTTAFAKSAPP</sequence>
<dbReference type="SUPFAM" id="SSF53098">
    <property type="entry name" value="Ribonuclease H-like"/>
    <property type="match status" value="1"/>
</dbReference>
<evidence type="ECO:0000313" key="1">
    <source>
        <dbReference type="EMBL" id="PCH43364.1"/>
    </source>
</evidence>